<organism evidence="2 3">
    <name type="scientific">Plakobranchus ocellatus</name>
    <dbReference type="NCBI Taxonomy" id="259542"/>
    <lineage>
        <taxon>Eukaryota</taxon>
        <taxon>Metazoa</taxon>
        <taxon>Spiralia</taxon>
        <taxon>Lophotrochozoa</taxon>
        <taxon>Mollusca</taxon>
        <taxon>Gastropoda</taxon>
        <taxon>Heterobranchia</taxon>
        <taxon>Euthyneura</taxon>
        <taxon>Panpulmonata</taxon>
        <taxon>Sacoglossa</taxon>
        <taxon>Placobranchoidea</taxon>
        <taxon>Plakobranchidae</taxon>
        <taxon>Plakobranchus</taxon>
    </lineage>
</organism>
<dbReference type="Proteomes" id="UP000735302">
    <property type="component" value="Unassembled WGS sequence"/>
</dbReference>
<dbReference type="InterPro" id="IPR009057">
    <property type="entry name" value="Homeodomain-like_sf"/>
</dbReference>
<evidence type="ECO:0000313" key="3">
    <source>
        <dbReference type="Proteomes" id="UP000735302"/>
    </source>
</evidence>
<evidence type="ECO:0000313" key="2">
    <source>
        <dbReference type="EMBL" id="GFN74931.1"/>
    </source>
</evidence>
<protein>
    <recommendedName>
        <fullName evidence="4">HTH psq-type domain-containing protein</fullName>
    </recommendedName>
</protein>
<dbReference type="EMBL" id="BLXT01000184">
    <property type="protein sequence ID" value="GFN74931.1"/>
    <property type="molecule type" value="Genomic_DNA"/>
</dbReference>
<sequence length="352" mass="38737">MAKNQHHPKWTKDELALAIEEFKNGAAKRRTAEKYGIPWGTFSDKLSGRRQLQDKPKTVLSEEEEAEIVNFLKEMTPPAACSTPTAIAPPAACSTPTAIAISAVCSISSAIALTAACYTRSTPTITVPHAAQAHCPRGSGSVISITSHHAVENCAHSSSCLDGDTDPTSTLRKFAMICSQIGDATLHTYHTRLEEGYDLDEPLYVLWRSYHAELISLMTTPKVSMNANTCTPVSDDKATDSARSNDPLAIPTVKKGAKRVHKTLKLPALISSPDFRNMLLQKEADEKAEEARKKQRKLDMEEKKKSKAKEEELKKAKREQSKKEWEEKKRLKDIEGAEKVRNGLISSASSPI</sequence>
<comment type="caution">
    <text evidence="2">The sequence shown here is derived from an EMBL/GenBank/DDBJ whole genome shotgun (WGS) entry which is preliminary data.</text>
</comment>
<dbReference type="AlphaFoldDB" id="A0AAV3XYL6"/>
<gene>
    <name evidence="2" type="ORF">PoB_000143700</name>
</gene>
<dbReference type="SUPFAM" id="SSF46689">
    <property type="entry name" value="Homeodomain-like"/>
    <property type="match status" value="1"/>
</dbReference>
<reference evidence="2 3" key="1">
    <citation type="journal article" date="2021" name="Elife">
        <title>Chloroplast acquisition without the gene transfer in kleptoplastic sea slugs, Plakobranchus ocellatus.</title>
        <authorList>
            <person name="Maeda T."/>
            <person name="Takahashi S."/>
            <person name="Yoshida T."/>
            <person name="Shimamura S."/>
            <person name="Takaki Y."/>
            <person name="Nagai Y."/>
            <person name="Toyoda A."/>
            <person name="Suzuki Y."/>
            <person name="Arimoto A."/>
            <person name="Ishii H."/>
            <person name="Satoh N."/>
            <person name="Nishiyama T."/>
            <person name="Hasebe M."/>
            <person name="Maruyama T."/>
            <person name="Minagawa J."/>
            <person name="Obokata J."/>
            <person name="Shigenobu S."/>
        </authorList>
    </citation>
    <scope>NUCLEOTIDE SEQUENCE [LARGE SCALE GENOMIC DNA]</scope>
</reference>
<accession>A0AAV3XYL6</accession>
<evidence type="ECO:0000256" key="1">
    <source>
        <dbReference type="SAM" id="MobiDB-lite"/>
    </source>
</evidence>
<keyword evidence="3" id="KW-1185">Reference proteome</keyword>
<feature type="compositionally biased region" description="Basic and acidic residues" evidence="1">
    <location>
        <begin position="286"/>
        <end position="341"/>
    </location>
</feature>
<evidence type="ECO:0008006" key="4">
    <source>
        <dbReference type="Google" id="ProtNLM"/>
    </source>
</evidence>
<feature type="region of interest" description="Disordered" evidence="1">
    <location>
        <begin position="286"/>
        <end position="352"/>
    </location>
</feature>
<proteinExistence type="predicted"/>
<name>A0AAV3XYL6_9GAST</name>